<accession>A0A1L7XK88</accession>
<dbReference type="PANTHER" id="PTHR33048">
    <property type="entry name" value="PTH11-LIKE INTEGRAL MEMBRANE PROTEIN (AFU_ORTHOLOGUE AFUA_5G11245)"/>
    <property type="match status" value="1"/>
</dbReference>
<dbReference type="InterPro" id="IPR052337">
    <property type="entry name" value="SAT4-like"/>
</dbReference>
<feature type="transmembrane region" description="Helical" evidence="7">
    <location>
        <begin position="257"/>
        <end position="280"/>
    </location>
</feature>
<feature type="transmembrane region" description="Helical" evidence="7">
    <location>
        <begin position="141"/>
        <end position="162"/>
    </location>
</feature>
<comment type="subcellular location">
    <subcellularLocation>
        <location evidence="1">Membrane</location>
        <topology evidence="1">Multi-pass membrane protein</topology>
    </subcellularLocation>
</comment>
<name>A0A1L7XK88_9HELO</name>
<keyword evidence="3 7" id="KW-1133">Transmembrane helix</keyword>
<feature type="transmembrane region" description="Helical" evidence="7">
    <location>
        <begin position="104"/>
        <end position="129"/>
    </location>
</feature>
<feature type="transmembrane region" description="Helical" evidence="7">
    <location>
        <begin position="223"/>
        <end position="245"/>
    </location>
</feature>
<dbReference type="PANTHER" id="PTHR33048:SF129">
    <property type="entry name" value="INTEGRAL MEMBRANE PROTEIN-RELATED"/>
    <property type="match status" value="1"/>
</dbReference>
<dbReference type="STRING" id="576137.A0A1L7XK88"/>
<keyword evidence="2 7" id="KW-0812">Transmembrane</keyword>
<feature type="domain" description="Rhodopsin" evidence="8">
    <location>
        <begin position="44"/>
        <end position="285"/>
    </location>
</feature>
<reference evidence="9 10" key="1">
    <citation type="submission" date="2016-03" db="EMBL/GenBank/DDBJ databases">
        <authorList>
            <person name="Ploux O."/>
        </authorList>
    </citation>
    <scope>NUCLEOTIDE SEQUENCE [LARGE SCALE GENOMIC DNA]</scope>
    <source>
        <strain evidence="9 10">UAMH 11012</strain>
    </source>
</reference>
<dbReference type="Proteomes" id="UP000184330">
    <property type="component" value="Unassembled WGS sequence"/>
</dbReference>
<protein>
    <submittedName>
        <fullName evidence="9">Related to L-fucose permease</fullName>
    </submittedName>
</protein>
<evidence type="ECO:0000256" key="3">
    <source>
        <dbReference type="ARBA" id="ARBA00022989"/>
    </source>
</evidence>
<feature type="compositionally biased region" description="Polar residues" evidence="6">
    <location>
        <begin position="385"/>
        <end position="395"/>
    </location>
</feature>
<evidence type="ECO:0000256" key="7">
    <source>
        <dbReference type="SAM" id="Phobius"/>
    </source>
</evidence>
<evidence type="ECO:0000256" key="6">
    <source>
        <dbReference type="SAM" id="MobiDB-lite"/>
    </source>
</evidence>
<dbReference type="OrthoDB" id="5329176at2759"/>
<evidence type="ECO:0000256" key="5">
    <source>
        <dbReference type="ARBA" id="ARBA00038359"/>
    </source>
</evidence>
<feature type="transmembrane region" description="Helical" evidence="7">
    <location>
        <begin position="188"/>
        <end position="211"/>
    </location>
</feature>
<organism evidence="9 10">
    <name type="scientific">Phialocephala subalpina</name>
    <dbReference type="NCBI Taxonomy" id="576137"/>
    <lineage>
        <taxon>Eukaryota</taxon>
        <taxon>Fungi</taxon>
        <taxon>Dikarya</taxon>
        <taxon>Ascomycota</taxon>
        <taxon>Pezizomycotina</taxon>
        <taxon>Leotiomycetes</taxon>
        <taxon>Helotiales</taxon>
        <taxon>Mollisiaceae</taxon>
        <taxon>Phialocephala</taxon>
        <taxon>Phialocephala fortinii species complex</taxon>
    </lineage>
</organism>
<keyword evidence="10" id="KW-1185">Reference proteome</keyword>
<proteinExistence type="inferred from homology"/>
<keyword evidence="4 7" id="KW-0472">Membrane</keyword>
<feature type="transmembrane region" description="Helical" evidence="7">
    <location>
        <begin position="60"/>
        <end position="84"/>
    </location>
</feature>
<gene>
    <name evidence="9" type="ORF">PAC_15257</name>
</gene>
<dbReference type="Pfam" id="PF20684">
    <property type="entry name" value="Fung_rhodopsin"/>
    <property type="match status" value="1"/>
</dbReference>
<feature type="transmembrane region" description="Helical" evidence="7">
    <location>
        <begin position="28"/>
        <end position="48"/>
    </location>
</feature>
<evidence type="ECO:0000259" key="8">
    <source>
        <dbReference type="Pfam" id="PF20684"/>
    </source>
</evidence>
<dbReference type="AlphaFoldDB" id="A0A1L7XK88"/>
<evidence type="ECO:0000313" key="10">
    <source>
        <dbReference type="Proteomes" id="UP000184330"/>
    </source>
</evidence>
<evidence type="ECO:0000256" key="2">
    <source>
        <dbReference type="ARBA" id="ARBA00022692"/>
    </source>
</evidence>
<feature type="region of interest" description="Disordered" evidence="6">
    <location>
        <begin position="367"/>
        <end position="395"/>
    </location>
</feature>
<evidence type="ECO:0000256" key="1">
    <source>
        <dbReference type="ARBA" id="ARBA00004141"/>
    </source>
</evidence>
<dbReference type="GO" id="GO:0016020">
    <property type="term" value="C:membrane"/>
    <property type="evidence" value="ECO:0007669"/>
    <property type="project" value="UniProtKB-SubCell"/>
</dbReference>
<evidence type="ECO:0000313" key="9">
    <source>
        <dbReference type="EMBL" id="CZR65357.1"/>
    </source>
</evidence>
<comment type="similarity">
    <text evidence="5">Belongs to the SAT4 family.</text>
</comment>
<sequence>MQIPSFAVLESWPTPNYTDPATRGPENIIITLIFYPLVCLIVGIRIYTRLRISKSFGPDDWLILAALFPTTAFAIISLVAEIHFGWNRHIWDVRADTITAGLKIVLAMEVLFGVATTLTKVSMLALIYRIMAKGASRLAKVAIGAMVLVAAQGTAFCFVVIFQCRPPSEYWTLSFKPQPDCISETKHLLAAGIVNTVTDLIVVVLPIPTVWRLKLPIQQQVIVILLFGAGFLVSCAGAVRTYYLYKVTITWDKTWEAFPVWLSSSVELYLGIICASVPVTKKFFSHHVPKWIGSAMTSRSNNASLTFPSILSPTLNSSYYKSQGEASVYPLHEYMDSKNGFGEHAAAMKQSHSISISTFNVTSPERVHAPMSRGSHGIDGIYESSRASSQEDLVV</sequence>
<evidence type="ECO:0000256" key="4">
    <source>
        <dbReference type="ARBA" id="ARBA00023136"/>
    </source>
</evidence>
<dbReference type="InterPro" id="IPR049326">
    <property type="entry name" value="Rhodopsin_dom_fungi"/>
</dbReference>
<dbReference type="EMBL" id="FJOG01000030">
    <property type="protein sequence ID" value="CZR65357.1"/>
    <property type="molecule type" value="Genomic_DNA"/>
</dbReference>